<proteinExistence type="predicted"/>
<evidence type="ECO:0000256" key="1">
    <source>
        <dbReference type="SAM" id="Phobius"/>
    </source>
</evidence>
<protein>
    <submittedName>
        <fullName evidence="2">Uncharacterized protein</fullName>
    </submittedName>
</protein>
<keyword evidence="1" id="KW-1133">Transmembrane helix</keyword>
<reference evidence="2 3" key="1">
    <citation type="submission" date="2016-06" db="EMBL/GenBank/DDBJ databases">
        <authorList>
            <person name="Kjaerup R.B."/>
            <person name="Dalgaard T.S."/>
            <person name="Juul-Madsen H.R."/>
        </authorList>
    </citation>
    <scope>NUCLEOTIDE SEQUENCE [LARGE SCALE GENOMIC DNA]</scope>
    <source>
        <strain evidence="2 3">1S159</strain>
    </source>
</reference>
<keyword evidence="1" id="KW-0472">Membrane</keyword>
<accession>A0A1B9NW44</accession>
<feature type="transmembrane region" description="Helical" evidence="1">
    <location>
        <begin position="71"/>
        <end position="93"/>
    </location>
</feature>
<comment type="caution">
    <text evidence="2">The sequence shown here is derived from an EMBL/GenBank/DDBJ whole genome shotgun (WGS) entry which is preliminary data.</text>
</comment>
<evidence type="ECO:0000313" key="3">
    <source>
        <dbReference type="Proteomes" id="UP000093523"/>
    </source>
</evidence>
<dbReference type="EMBL" id="MAJU01000023">
    <property type="protein sequence ID" value="OCH19087.1"/>
    <property type="molecule type" value="Genomic_DNA"/>
</dbReference>
<keyword evidence="1" id="KW-0812">Transmembrane</keyword>
<name>A0A1B9NW44_ALILO</name>
<dbReference type="Proteomes" id="UP000093523">
    <property type="component" value="Unassembled WGS sequence"/>
</dbReference>
<organism evidence="2 3">
    <name type="scientific">Aliivibrio logei</name>
    <name type="common">Vibrio logei</name>
    <dbReference type="NCBI Taxonomy" id="688"/>
    <lineage>
        <taxon>Bacteria</taxon>
        <taxon>Pseudomonadati</taxon>
        <taxon>Pseudomonadota</taxon>
        <taxon>Gammaproteobacteria</taxon>
        <taxon>Vibrionales</taxon>
        <taxon>Vibrionaceae</taxon>
        <taxon>Aliivibrio</taxon>
    </lineage>
</organism>
<gene>
    <name evidence="2" type="ORF">A6E04_16885</name>
</gene>
<dbReference type="STRING" id="688.A6E04_16885"/>
<feature type="transmembrane region" description="Helical" evidence="1">
    <location>
        <begin position="99"/>
        <end position="116"/>
    </location>
</feature>
<sequence length="138" mass="15756">MNYQNQMNRRVSGLPDHWQDYFLCVLLHMLFPFFPLLMESLLTSNIQQNSLMLFAAMYPLSIGLSSDSKLLFGFTILISLFFSVAYGVVAASGKPLANFEVYAFISLIAIFTVHLLERYNKHVVDRTPFWAFNSSVGE</sequence>
<feature type="transmembrane region" description="Helical" evidence="1">
    <location>
        <begin position="21"/>
        <end position="40"/>
    </location>
</feature>
<dbReference type="AlphaFoldDB" id="A0A1B9NW44"/>
<dbReference type="OrthoDB" id="7068454at2"/>
<evidence type="ECO:0000313" key="2">
    <source>
        <dbReference type="EMBL" id="OCH19087.1"/>
    </source>
</evidence>
<dbReference type="RefSeq" id="WP_065611802.1">
    <property type="nucleotide sequence ID" value="NZ_CAWMPN010000023.1"/>
</dbReference>